<feature type="domain" description="G5" evidence="4">
    <location>
        <begin position="1076"/>
        <end position="1157"/>
    </location>
</feature>
<evidence type="ECO:0000256" key="1">
    <source>
        <dbReference type="ARBA" id="ARBA00022729"/>
    </source>
</evidence>
<dbReference type="PROSITE" id="PS51109">
    <property type="entry name" value="G5"/>
    <property type="match status" value="3"/>
</dbReference>
<accession>H3NCH0</accession>
<comment type="caution">
    <text evidence="5">The sequence shown here is derived from an EMBL/GenBank/DDBJ whole genome shotgun (WGS) entry which is preliminary data.</text>
</comment>
<dbReference type="EMBL" id="AGEF01000002">
    <property type="protein sequence ID" value="EHR34846.1"/>
    <property type="molecule type" value="Genomic_DNA"/>
</dbReference>
<name>H3NCH0_9LACT</name>
<dbReference type="Pfam" id="PF07501">
    <property type="entry name" value="G5"/>
    <property type="match status" value="3"/>
</dbReference>
<dbReference type="Proteomes" id="UP000003599">
    <property type="component" value="Unassembled WGS sequence"/>
</dbReference>
<reference evidence="5 6" key="1">
    <citation type="submission" date="2012-01" db="EMBL/GenBank/DDBJ databases">
        <title>The Genome Sequence of Dolosigranulum pigrum ATCC 51524.</title>
        <authorList>
            <consortium name="The Broad Institute Genome Sequencing Platform"/>
            <person name="Earl A."/>
            <person name="Ward D."/>
            <person name="Feldgarden M."/>
            <person name="Gevers D."/>
            <person name="Huys G."/>
            <person name="Young S.K."/>
            <person name="Zeng Q."/>
            <person name="Gargeya S."/>
            <person name="Fitzgerald M."/>
            <person name="Haas B."/>
            <person name="Abouelleil A."/>
            <person name="Alvarado L."/>
            <person name="Arachchi H.M."/>
            <person name="Berlin A."/>
            <person name="Chapman S.B."/>
            <person name="Gearin G."/>
            <person name="Goldberg J."/>
            <person name="Griggs A."/>
            <person name="Gujja S."/>
            <person name="Hansen M."/>
            <person name="Heiman D."/>
            <person name="Howarth C."/>
            <person name="Larimer J."/>
            <person name="Lui A."/>
            <person name="MacDonald P.J.P."/>
            <person name="McCowen C."/>
            <person name="Montmayeur A."/>
            <person name="Murphy C."/>
            <person name="Neiman D."/>
            <person name="Pearson M."/>
            <person name="Priest M."/>
            <person name="Roberts A."/>
            <person name="Saif S."/>
            <person name="Shea T."/>
            <person name="Sisk P."/>
            <person name="Stolte C."/>
            <person name="Sykes S."/>
            <person name="Wortman J."/>
            <person name="Nusbaum C."/>
            <person name="Birren B."/>
        </authorList>
    </citation>
    <scope>NUCLEOTIDE SEQUENCE [LARGE SCALE GENOMIC DNA]</scope>
    <source>
        <strain evidence="5 6">ATCC 51524</strain>
    </source>
</reference>
<keyword evidence="1" id="KW-0732">Signal</keyword>
<dbReference type="GeneID" id="42693732"/>
<feature type="coiled-coil region" evidence="2">
    <location>
        <begin position="1525"/>
        <end position="1573"/>
    </location>
</feature>
<feature type="domain" description="G5" evidence="4">
    <location>
        <begin position="1352"/>
        <end position="1432"/>
    </location>
</feature>
<gene>
    <name evidence="5" type="ORF">HMPREF9703_00251</name>
</gene>
<evidence type="ECO:0000259" key="4">
    <source>
        <dbReference type="PROSITE" id="PS51109"/>
    </source>
</evidence>
<proteinExistence type="predicted"/>
<feature type="region of interest" description="Disordered" evidence="3">
    <location>
        <begin position="99"/>
        <end position="206"/>
    </location>
</feature>
<dbReference type="InterPro" id="IPR005877">
    <property type="entry name" value="YSIRK_signal_dom"/>
</dbReference>
<feature type="non-terminal residue" evidence="5">
    <location>
        <position position="1631"/>
    </location>
</feature>
<dbReference type="SMART" id="SM01208">
    <property type="entry name" value="G5"/>
    <property type="match status" value="3"/>
</dbReference>
<feature type="compositionally biased region" description="Basic and acidic residues" evidence="3">
    <location>
        <begin position="150"/>
        <end position="164"/>
    </location>
</feature>
<evidence type="ECO:0000313" key="5">
    <source>
        <dbReference type="EMBL" id="EHR34846.1"/>
    </source>
</evidence>
<dbReference type="Gene3D" id="1.20.5.340">
    <property type="match status" value="1"/>
</dbReference>
<feature type="compositionally biased region" description="Acidic residues" evidence="3">
    <location>
        <begin position="109"/>
        <end position="118"/>
    </location>
</feature>
<dbReference type="Gene3D" id="2.20.230.10">
    <property type="entry name" value="Resuscitation-promoting factor rpfb"/>
    <property type="match status" value="3"/>
</dbReference>
<dbReference type="NCBIfam" id="TIGR01168">
    <property type="entry name" value="YSIRK_signal"/>
    <property type="match status" value="1"/>
</dbReference>
<evidence type="ECO:0000256" key="3">
    <source>
        <dbReference type="SAM" id="MobiDB-lite"/>
    </source>
</evidence>
<sequence>MLGKNNKKERINRLRNKKIHYTIKKLKVGVGSVVVGASLVFGSEAVLAEEQSNATTEDTKVETTYNKVTPKVDSEKINEAVEASVTSTEQLPTVEEKIAEPASSGAEEPVLETEEPVGETELTQPVGESEKSAASEEFETLQESIEDPVTTEKTDLVDRDELKTQPRANQSADREYDFEEIPIINKPEPEVDNASIEPEDGNSRDIDREELIKSAERDNILKSELVQNDGGLNIRVEQDGPRLEDQDYIDTQINQRVFINYDGEKQYENVILRFKRSKQTYDGYIYDFAVNSGEFSRASSNKRSDSHYYSDYKIGTITPGMNNISIPFSIKARNYRANSLSQGTNSDFKEEFEISLVDNNGETISKLAVTYVQKAYHIIPVKTIEANVKPPYKSSFINESGGSSANPETDPLKVGSWDNNPSNYGPVNFSEFQLNWELKSDLYSYEFPSKYFIPSEKLFFEFPEGYEIRFDGGLPAQKLTDTDRNIYTFKNRYYSTTGRRTMNMYVKNTNLSEKDLSGKTFWAKLYADNPLENSETLLAEYHKDKLGWVEVDTSEKKLNIRTLAYPTRTRLSQSNEIIGNFRRLYTKEDYKELKPDFETTITGTTLDGSTTPITKINFNNPSTKDFEIERFYFDNTFSDIDFQILGITENNERSILSREAVLAGEVSFNQFKEFDIIFDEPMHVKRSVFNVYMKASEDATHEGVTTSSNGTLVANVSFKKTELEEVTESTHRFSNNTNNKYTLQDIQRVYKLKSDISLKDERVDLNKSFDSKISIDHSRGLPSRVNQDVNNYIYEITTPRGVYIDFQDKKADFEKLYTIEMTQTETGGTNYKFIAKEPVTPISVEHKPEKLKYQMDSDVLLNSRNGYVEFEIEHRIDFEENDRFKIDAEHSKAVRHASVAVPTGLTNTIEIGSSRDGNYYERIASVPGKDLYMRSRLFNLTDTPVTDRGVIVSLPRKDGYNVNGEKQETTNSVYLTEFVEPNEKYDLLYTTEELTSESSIDNVKFVSEKEITNVQEVTAVKYQLKEGVQLRPYNYDEFILVGQLTEESEPRLYSRVYSNLFNPNELINLGSINARIYTNYKTISVNEITEPFDTVKKEDASLPVGVSKTIIDGRDGLVKERTGQWTLYGEAFGEPKVIDSEVITKKIDEEVLVGTGVLPEVTGNDPLTVRQGTGDTDLTDGITITDKNANEDKDVTAESTIEILNIEEINFDQPGEYRVNFRVRDLDLKEEYEDQAYTTFSRIVRVQEVEFRPSDELEFGEKEDRGDEEGKRIILVGNQYIKAFHVPAPIERIPDVNLAHGEVVVEQEGKDGLERVTYGAFVDPKTGELGQALKMSTETVYSPEKRVERIGVRPSSDVVETFIETLQYETIMIEDPNLYVGMQVVETEGRLGQSVVETPLVFENGKLVKDFDNQTVETIDAIDKVVRVGTKQLPNFEAMQFELDTIKGVLEEADKQLQDLQASDNIQQYELDTIKAVLQDFELAINNSAGDLAELIQLVSELDGRIAEELEDIRESTLSSLKGIAETIEANEEALKENLDKIRKNIQTEKDRLEELTERVEANEGNILRLEQDILDMTDDILNMTNDLDHLDSRVTDIDAALQQEITVRKEAINNLYTEINNIKLQIVNNE</sequence>
<protein>
    <submittedName>
        <fullName evidence="5">YSIRK family Gram-positive signal peptide</fullName>
    </submittedName>
</protein>
<keyword evidence="6" id="KW-1185">Reference proteome</keyword>
<dbReference type="HOGENOM" id="CLU_243168_0_0_9"/>
<evidence type="ECO:0000256" key="2">
    <source>
        <dbReference type="SAM" id="Coils"/>
    </source>
</evidence>
<dbReference type="InterPro" id="IPR011098">
    <property type="entry name" value="G5_dom"/>
</dbReference>
<dbReference type="SUPFAM" id="SSF57997">
    <property type="entry name" value="Tropomyosin"/>
    <property type="match status" value="1"/>
</dbReference>
<feature type="domain" description="G5" evidence="4">
    <location>
        <begin position="1272"/>
        <end position="1354"/>
    </location>
</feature>
<dbReference type="Pfam" id="PF04650">
    <property type="entry name" value="YSIRK_signal"/>
    <property type="match status" value="1"/>
</dbReference>
<keyword evidence="2" id="KW-0175">Coiled coil</keyword>
<organism evidence="5 6">
    <name type="scientific">Dolosigranulum pigrum ATCC 51524</name>
    <dbReference type="NCBI Taxonomy" id="883103"/>
    <lineage>
        <taxon>Bacteria</taxon>
        <taxon>Bacillati</taxon>
        <taxon>Bacillota</taxon>
        <taxon>Bacilli</taxon>
        <taxon>Lactobacillales</taxon>
        <taxon>Carnobacteriaceae</taxon>
        <taxon>Dolosigranulum</taxon>
    </lineage>
</organism>
<feature type="compositionally biased region" description="Acidic residues" evidence="3">
    <location>
        <begin position="136"/>
        <end position="146"/>
    </location>
</feature>
<evidence type="ECO:0000313" key="6">
    <source>
        <dbReference type="Proteomes" id="UP000003599"/>
    </source>
</evidence>
<dbReference type="RefSeq" id="WP_004634895.1">
    <property type="nucleotide sequence ID" value="NZ_JH601103.1"/>
</dbReference>